<comment type="caution">
    <text evidence="6">The sequence shown here is derived from an EMBL/GenBank/DDBJ whole genome shotgun (WGS) entry which is preliminary data.</text>
</comment>
<keyword evidence="3" id="KW-0963">Cytoplasm</keyword>
<keyword evidence="7" id="KW-1185">Reference proteome</keyword>
<evidence type="ECO:0000256" key="3">
    <source>
        <dbReference type="ARBA" id="ARBA00022490"/>
    </source>
</evidence>
<evidence type="ECO:0000313" key="6">
    <source>
        <dbReference type="EMBL" id="KAK4479984.1"/>
    </source>
</evidence>
<comment type="subcellular location">
    <subcellularLocation>
        <location evidence="1">Cytoplasm</location>
    </subcellularLocation>
</comment>
<organism evidence="6 7">
    <name type="scientific">Penstemon davidsonii</name>
    <dbReference type="NCBI Taxonomy" id="160366"/>
    <lineage>
        <taxon>Eukaryota</taxon>
        <taxon>Viridiplantae</taxon>
        <taxon>Streptophyta</taxon>
        <taxon>Embryophyta</taxon>
        <taxon>Tracheophyta</taxon>
        <taxon>Spermatophyta</taxon>
        <taxon>Magnoliopsida</taxon>
        <taxon>eudicotyledons</taxon>
        <taxon>Gunneridae</taxon>
        <taxon>Pentapetalae</taxon>
        <taxon>asterids</taxon>
        <taxon>lamiids</taxon>
        <taxon>Lamiales</taxon>
        <taxon>Plantaginaceae</taxon>
        <taxon>Cheloneae</taxon>
        <taxon>Penstemon</taxon>
    </lineage>
</organism>
<gene>
    <name evidence="6" type="ORF">RD792_013038</name>
</gene>
<keyword evidence="4" id="KW-0677">Repeat</keyword>
<protein>
    <submittedName>
        <fullName evidence="6">Uncharacterized protein</fullName>
    </submittedName>
</protein>
<dbReference type="SUPFAM" id="SSF48371">
    <property type="entry name" value="ARM repeat"/>
    <property type="match status" value="1"/>
</dbReference>
<dbReference type="InterPro" id="IPR011989">
    <property type="entry name" value="ARM-like"/>
</dbReference>
<dbReference type="EMBL" id="JAYDYQ010002686">
    <property type="protein sequence ID" value="KAK4479984.1"/>
    <property type="molecule type" value="Genomic_DNA"/>
</dbReference>
<name>A0ABR0CT78_9LAMI</name>
<keyword evidence="2" id="KW-0813">Transport</keyword>
<dbReference type="Gene3D" id="1.25.10.10">
    <property type="entry name" value="Leucine-rich Repeat Variant"/>
    <property type="match status" value="1"/>
</dbReference>
<evidence type="ECO:0000256" key="5">
    <source>
        <dbReference type="ARBA" id="ARBA00022927"/>
    </source>
</evidence>
<accession>A0ABR0CT78</accession>
<dbReference type="PANTHER" id="PTHR10527">
    <property type="entry name" value="IMPORTIN BETA"/>
    <property type="match status" value="1"/>
</dbReference>
<dbReference type="InterPro" id="IPR040122">
    <property type="entry name" value="Importin_beta"/>
</dbReference>
<dbReference type="Proteomes" id="UP001291926">
    <property type="component" value="Unassembled WGS sequence"/>
</dbReference>
<evidence type="ECO:0000313" key="7">
    <source>
        <dbReference type="Proteomes" id="UP001291926"/>
    </source>
</evidence>
<evidence type="ECO:0000256" key="1">
    <source>
        <dbReference type="ARBA" id="ARBA00004496"/>
    </source>
</evidence>
<evidence type="ECO:0000256" key="2">
    <source>
        <dbReference type="ARBA" id="ARBA00022448"/>
    </source>
</evidence>
<dbReference type="InterPro" id="IPR016024">
    <property type="entry name" value="ARM-type_fold"/>
</dbReference>
<evidence type="ECO:0000256" key="4">
    <source>
        <dbReference type="ARBA" id="ARBA00022737"/>
    </source>
</evidence>
<proteinExistence type="predicted"/>
<sequence>MTCAAIEEDDESIALVAIESWSTICDEEIDTFEGYANNLLADFDVVCYNFIRSHHNHFLPLLLEMLSKQEEVSSNLAIAGGTCLGLIARTVGDDILPLVTPFIEENIKNADWRLKEAAIYAFGSIMEGPSPKILAHISIVLRYSTI</sequence>
<reference evidence="6 7" key="1">
    <citation type="journal article" date="2023" name="bioRxiv">
        <title>Genome report: Whole genome sequence and annotation of Penstemon davidsonii.</title>
        <authorList>
            <person name="Ostevik K.L."/>
            <person name="Alabady M."/>
            <person name="Zhang M."/>
            <person name="Rausher M.D."/>
        </authorList>
    </citation>
    <scope>NUCLEOTIDE SEQUENCE [LARGE SCALE GENOMIC DNA]</scope>
    <source>
        <strain evidence="6">DNT005</strain>
        <tissue evidence="6">Whole leaf</tissue>
    </source>
</reference>
<keyword evidence="5" id="KW-0653">Protein transport</keyword>